<feature type="binding site" evidence="17">
    <location>
        <position position="432"/>
    </location>
    <ligand>
        <name>AMP</name>
        <dbReference type="ChEBI" id="CHEBI:456215"/>
    </ligand>
</feature>
<evidence type="ECO:0000256" key="18">
    <source>
        <dbReference type="HAMAP-Rule" id="MF_01966"/>
    </source>
</evidence>
<evidence type="ECO:0000313" key="22">
    <source>
        <dbReference type="EMBL" id="WDR07581.1"/>
    </source>
</evidence>
<feature type="binding site" evidence="18">
    <location>
        <begin position="58"/>
        <end position="62"/>
    </location>
    <ligand>
        <name>(6S)-NADPHX</name>
        <dbReference type="ChEBI" id="CHEBI:64076"/>
    </ligand>
</feature>
<evidence type="ECO:0000256" key="3">
    <source>
        <dbReference type="ARBA" id="ARBA00006001"/>
    </source>
</evidence>
<comment type="catalytic activity">
    <reaction evidence="15 17 19">
        <text>(6S)-NADHX + ADP = AMP + phosphate + NADH + H(+)</text>
        <dbReference type="Rhea" id="RHEA:32223"/>
        <dbReference type="ChEBI" id="CHEBI:15378"/>
        <dbReference type="ChEBI" id="CHEBI:43474"/>
        <dbReference type="ChEBI" id="CHEBI:57945"/>
        <dbReference type="ChEBI" id="CHEBI:64074"/>
        <dbReference type="ChEBI" id="CHEBI:456215"/>
        <dbReference type="ChEBI" id="CHEBI:456216"/>
        <dbReference type="EC" id="4.2.1.136"/>
    </reaction>
</comment>
<evidence type="ECO:0000256" key="10">
    <source>
        <dbReference type="ARBA" id="ARBA00023027"/>
    </source>
</evidence>
<feature type="binding site" evidence="18">
    <location>
        <position position="119"/>
    </location>
    <ligand>
        <name>K(+)</name>
        <dbReference type="ChEBI" id="CHEBI:29103"/>
    </ligand>
</feature>
<feature type="domain" description="YjeF C-terminal" evidence="20">
    <location>
        <begin position="217"/>
        <end position="488"/>
    </location>
</feature>
<evidence type="ECO:0000256" key="17">
    <source>
        <dbReference type="HAMAP-Rule" id="MF_01965"/>
    </source>
</evidence>
<evidence type="ECO:0000256" key="9">
    <source>
        <dbReference type="ARBA" id="ARBA00022958"/>
    </source>
</evidence>
<comment type="function">
    <text evidence="17">Catalyzes the dehydration of the S-form of NAD(P)HX at the expense of ADP, which is converted to AMP. Together with NAD(P)HX epimerase, which catalyzes the epimerization of the S- and R-forms, the enzyme allows the repair of both epimers of NAD(P)HX, a damaged form of NAD(P)H that is a result of enzymatic or heat-dependent hydration.</text>
</comment>
<feature type="domain" description="YjeF N-terminal" evidence="21">
    <location>
        <begin position="12"/>
        <end position="209"/>
    </location>
</feature>
<evidence type="ECO:0000256" key="15">
    <source>
        <dbReference type="ARBA" id="ARBA00048238"/>
    </source>
</evidence>
<dbReference type="HAMAP" id="MF_01966">
    <property type="entry name" value="NADHX_epimerase"/>
    <property type="match status" value="1"/>
</dbReference>
<dbReference type="SUPFAM" id="SSF64153">
    <property type="entry name" value="YjeF N-terminal domain-like"/>
    <property type="match status" value="1"/>
</dbReference>
<comment type="similarity">
    <text evidence="3 19">In the N-terminal section; belongs to the NnrE/AIBP family.</text>
</comment>
<dbReference type="PROSITE" id="PS01050">
    <property type="entry name" value="YJEF_C_2"/>
    <property type="match status" value="1"/>
</dbReference>
<dbReference type="HAMAP" id="MF_01965">
    <property type="entry name" value="NADHX_dehydratase"/>
    <property type="match status" value="1"/>
</dbReference>
<evidence type="ECO:0000256" key="6">
    <source>
        <dbReference type="ARBA" id="ARBA00022741"/>
    </source>
</evidence>
<comment type="catalytic activity">
    <reaction evidence="16 17 19">
        <text>(6S)-NADPHX + ADP = AMP + phosphate + NADPH + H(+)</text>
        <dbReference type="Rhea" id="RHEA:32235"/>
        <dbReference type="ChEBI" id="CHEBI:15378"/>
        <dbReference type="ChEBI" id="CHEBI:43474"/>
        <dbReference type="ChEBI" id="CHEBI:57783"/>
        <dbReference type="ChEBI" id="CHEBI:64076"/>
        <dbReference type="ChEBI" id="CHEBI:456215"/>
        <dbReference type="ChEBI" id="CHEBI:456216"/>
        <dbReference type="EC" id="4.2.1.136"/>
    </reaction>
</comment>
<keyword evidence="5 18" id="KW-0479">Metal-binding</keyword>
<keyword evidence="7 17" id="KW-0067">ATP-binding</keyword>
<comment type="cofactor">
    <cofactor evidence="18 19">
        <name>K(+)</name>
        <dbReference type="ChEBI" id="CHEBI:29103"/>
    </cofactor>
    <text evidence="18 19">Binds 1 potassium ion per subunit.</text>
</comment>
<feature type="binding site" evidence="18">
    <location>
        <position position="155"/>
    </location>
    <ligand>
        <name>K(+)</name>
        <dbReference type="ChEBI" id="CHEBI:29103"/>
    </ligand>
</feature>
<comment type="caution">
    <text evidence="17">Lacks conserved residue(s) required for the propagation of feature annotation.</text>
</comment>
<dbReference type="InterPro" id="IPR000631">
    <property type="entry name" value="CARKD"/>
</dbReference>
<feature type="binding site" evidence="17">
    <location>
        <begin position="403"/>
        <end position="407"/>
    </location>
    <ligand>
        <name>AMP</name>
        <dbReference type="ChEBI" id="CHEBI:456215"/>
    </ligand>
</feature>
<keyword evidence="10 17" id="KW-0520">NAD</keyword>
<keyword evidence="12 17" id="KW-0456">Lyase</keyword>
<keyword evidence="6 17" id="KW-0547">Nucleotide-binding</keyword>
<keyword evidence="8 17" id="KW-0521">NADP</keyword>
<feature type="binding site" evidence="17">
    <location>
        <position position="252"/>
    </location>
    <ligand>
        <name>(6S)-NADPHX</name>
        <dbReference type="ChEBI" id="CHEBI:64076"/>
    </ligand>
</feature>
<comment type="function">
    <text evidence="18">Catalyzes the epimerization of the S- and R-forms of NAD(P)HX, a damaged form of NAD(P)H that is a result of enzymatic or heat-dependent hydration. This is a prerequisite for the S-specific NAD(P)H-hydrate dehydratase to allow the repair of both epimers of NAD(P)HX.</text>
</comment>
<dbReference type="InterPro" id="IPR004443">
    <property type="entry name" value="YjeF_N_dom"/>
</dbReference>
<evidence type="ECO:0000259" key="21">
    <source>
        <dbReference type="PROSITE" id="PS51385"/>
    </source>
</evidence>
<dbReference type="CDD" id="cd01171">
    <property type="entry name" value="YXKO-related"/>
    <property type="match status" value="1"/>
</dbReference>
<evidence type="ECO:0000256" key="14">
    <source>
        <dbReference type="ARBA" id="ARBA00025153"/>
    </source>
</evidence>
<name>A0ABY7Z1S9_9HYPH</name>
<evidence type="ECO:0000256" key="16">
    <source>
        <dbReference type="ARBA" id="ARBA00049209"/>
    </source>
</evidence>
<dbReference type="PANTHER" id="PTHR12592">
    <property type="entry name" value="ATP-DEPENDENT (S)-NAD(P)H-HYDRATE DEHYDRATASE FAMILY MEMBER"/>
    <property type="match status" value="1"/>
</dbReference>
<keyword evidence="23" id="KW-1185">Reference proteome</keyword>
<evidence type="ECO:0000256" key="5">
    <source>
        <dbReference type="ARBA" id="ARBA00022723"/>
    </source>
</evidence>
<dbReference type="Pfam" id="PF01256">
    <property type="entry name" value="Carb_kinase"/>
    <property type="match status" value="1"/>
</dbReference>
<protein>
    <recommendedName>
        <fullName evidence="19">Bifunctional NAD(P)H-hydrate repair enzyme</fullName>
    </recommendedName>
    <alternativeName>
        <fullName evidence="19">Nicotinamide nucleotide repair protein</fullName>
    </alternativeName>
    <domain>
        <recommendedName>
            <fullName evidence="19">ADP-dependent (S)-NAD(P)H-hydrate dehydratase</fullName>
            <ecNumber evidence="19">4.2.1.136</ecNumber>
        </recommendedName>
        <alternativeName>
            <fullName evidence="19">ADP-dependent NAD(P)HX dehydratase</fullName>
        </alternativeName>
    </domain>
    <domain>
        <recommendedName>
            <fullName evidence="19">NAD(P)H-hydrate epimerase</fullName>
            <ecNumber evidence="19">5.1.99.6</ecNumber>
        </recommendedName>
    </domain>
</protein>
<dbReference type="Gene3D" id="3.40.1190.20">
    <property type="match status" value="1"/>
</dbReference>
<evidence type="ECO:0000256" key="1">
    <source>
        <dbReference type="ARBA" id="ARBA00000013"/>
    </source>
</evidence>
<evidence type="ECO:0000256" key="2">
    <source>
        <dbReference type="ARBA" id="ARBA00000909"/>
    </source>
</evidence>
<feature type="binding site" evidence="18">
    <location>
        <position position="59"/>
    </location>
    <ligand>
        <name>K(+)</name>
        <dbReference type="ChEBI" id="CHEBI:29103"/>
    </ligand>
</feature>
<comment type="similarity">
    <text evidence="4 19">In the C-terminal section; belongs to the NnrD/CARKD family.</text>
</comment>
<dbReference type="EC" id="4.2.1.136" evidence="19"/>
<comment type="cofactor">
    <cofactor evidence="17">
        <name>Mg(2+)</name>
        <dbReference type="ChEBI" id="CHEBI:18420"/>
    </cofactor>
</comment>
<evidence type="ECO:0000256" key="4">
    <source>
        <dbReference type="ARBA" id="ARBA00009524"/>
    </source>
</evidence>
<comment type="catalytic activity">
    <reaction evidence="1 18 19">
        <text>(6R)-NADHX = (6S)-NADHX</text>
        <dbReference type="Rhea" id="RHEA:32215"/>
        <dbReference type="ChEBI" id="CHEBI:64074"/>
        <dbReference type="ChEBI" id="CHEBI:64075"/>
        <dbReference type="EC" id="5.1.99.6"/>
    </reaction>
</comment>
<keyword evidence="11 18" id="KW-0413">Isomerase</keyword>
<sequence length="501" mass="51875">MSSQTLLTPAQMAEADRLAVDAGVRSIKLMEAAGRAVADAIVDRFYQRSVIVLCGPGNNGGDGFVVARLLKERGWPVQVRLFGDRAGLKGDAAAMASLWSGRCDYPTVENVGGTDLIVDALLGAGIDRDVEGDLKTVIGAINGKDRPVVSIDVPSGMDGASGAIRGAAISATLTVTFFRRKPGHLLMPGRNLCGDVLLVDIGIPETVLAQIGAQVWGNTPDLWEIPTAAASGNKFNRGHCVVVSGGPLQTGAARLAAWGAFRCGAGLVTLAGSNAALMVHANHVSSIMLKLADEADDLRDLLKDDRINSVVIGPAAGVGQETANCVEAVLACGANVVLDADALTSFKDRCDDLFAAIRSNEHRSVVMTPHEGEFERLFGDTHGSKLERVSRAAARSGAVVILKGSDTVIACPDGRAAINSNAPSILGTAGSGDVLAGIVGGLLAQGMSGFEAAAAAVWMHAEAANAFGKPGMISEDLPRLLPEVLARLMTEQDKLRSPGHV</sequence>
<dbReference type="EMBL" id="CP118247">
    <property type="protein sequence ID" value="WDR07581.1"/>
    <property type="molecule type" value="Genomic_DNA"/>
</dbReference>
<dbReference type="PROSITE" id="PS51385">
    <property type="entry name" value="YJEF_N"/>
    <property type="match status" value="1"/>
</dbReference>
<dbReference type="PROSITE" id="PS51383">
    <property type="entry name" value="YJEF_C_3"/>
    <property type="match status" value="1"/>
</dbReference>
<proteinExistence type="inferred from homology"/>
<feature type="binding site" evidence="18">
    <location>
        <begin position="123"/>
        <end position="129"/>
    </location>
    <ligand>
        <name>(6S)-NADPHX</name>
        <dbReference type="ChEBI" id="CHEBI:64076"/>
    </ligand>
</feature>
<evidence type="ECO:0000256" key="13">
    <source>
        <dbReference type="ARBA" id="ARBA00023268"/>
    </source>
</evidence>
<evidence type="ECO:0000256" key="19">
    <source>
        <dbReference type="PIRNR" id="PIRNR017184"/>
    </source>
</evidence>
<evidence type="ECO:0000256" key="7">
    <source>
        <dbReference type="ARBA" id="ARBA00022840"/>
    </source>
</evidence>
<dbReference type="SUPFAM" id="SSF53613">
    <property type="entry name" value="Ribokinase-like"/>
    <property type="match status" value="1"/>
</dbReference>
<evidence type="ECO:0000259" key="20">
    <source>
        <dbReference type="PROSITE" id="PS51383"/>
    </source>
</evidence>
<dbReference type="PANTHER" id="PTHR12592:SF0">
    <property type="entry name" value="ATP-DEPENDENT (S)-NAD(P)H-HYDRATE DEHYDRATASE"/>
    <property type="match status" value="1"/>
</dbReference>
<dbReference type="InterPro" id="IPR017953">
    <property type="entry name" value="Carbohydrate_kinase_pred_CS"/>
</dbReference>
<comment type="function">
    <text evidence="14 19">Bifunctional enzyme that catalyzes the epimerization of the S- and R-forms of NAD(P)HX and the dehydration of the S-form of NAD(P)HX at the expense of ADP, which is converted to AMP. This allows the repair of both epimers of NAD(P)HX, a damaged form of NAD(P)H that is a result of enzymatic or heat-dependent hydration.</text>
</comment>
<comment type="subunit">
    <text evidence="17">Homotetramer.</text>
</comment>
<reference evidence="22 23" key="1">
    <citation type="submission" date="2023-02" db="EMBL/GenBank/DDBJ databases">
        <title>Devosia chondri sp. nov., isolated from the phycosphere of marine algae.</title>
        <authorList>
            <person name="Kim J.M."/>
            <person name="Lee J.K."/>
            <person name="Choi B.J."/>
            <person name="Bayburt H."/>
            <person name="Jeon C.O."/>
        </authorList>
    </citation>
    <scope>NUCLEOTIDE SEQUENCE [LARGE SCALE GENOMIC DNA]</scope>
    <source>
        <strain evidence="22 23">G2-5</strain>
    </source>
</reference>
<comment type="catalytic activity">
    <reaction evidence="2 18 19">
        <text>(6R)-NADPHX = (6S)-NADPHX</text>
        <dbReference type="Rhea" id="RHEA:32227"/>
        <dbReference type="ChEBI" id="CHEBI:64076"/>
        <dbReference type="ChEBI" id="CHEBI:64077"/>
        <dbReference type="EC" id="5.1.99.6"/>
    </reaction>
</comment>
<accession>A0ABY7Z1S9</accession>
<evidence type="ECO:0000256" key="11">
    <source>
        <dbReference type="ARBA" id="ARBA00023235"/>
    </source>
</evidence>
<dbReference type="Gene3D" id="3.40.50.10260">
    <property type="entry name" value="YjeF N-terminal domain"/>
    <property type="match status" value="1"/>
</dbReference>
<dbReference type="NCBIfam" id="TIGR00197">
    <property type="entry name" value="yjeF_nterm"/>
    <property type="match status" value="1"/>
</dbReference>
<comment type="similarity">
    <text evidence="18">Belongs to the NnrE/AIBP family.</text>
</comment>
<dbReference type="InterPro" id="IPR029056">
    <property type="entry name" value="Ribokinase-like"/>
</dbReference>
<comment type="similarity">
    <text evidence="17">Belongs to the NnrD/CARKD family.</text>
</comment>
<dbReference type="EC" id="5.1.99.6" evidence="19"/>
<keyword evidence="13" id="KW-0511">Multifunctional enzyme</keyword>
<dbReference type="InterPro" id="IPR030677">
    <property type="entry name" value="Nnr"/>
</dbReference>
<gene>
    <name evidence="17" type="primary">nnrD</name>
    <name evidence="18" type="synonym">nnrE</name>
    <name evidence="22" type="ORF">PSQ90_15735</name>
</gene>
<organism evidence="22 23">
    <name type="scientific">Devosia rhodophyticola</name>
    <dbReference type="NCBI Taxonomy" id="3026423"/>
    <lineage>
        <taxon>Bacteria</taxon>
        <taxon>Pseudomonadati</taxon>
        <taxon>Pseudomonadota</taxon>
        <taxon>Alphaproteobacteria</taxon>
        <taxon>Hyphomicrobiales</taxon>
        <taxon>Devosiaceae</taxon>
        <taxon>Devosia</taxon>
    </lineage>
</organism>
<dbReference type="Pfam" id="PF03853">
    <property type="entry name" value="YjeF_N"/>
    <property type="match status" value="1"/>
</dbReference>
<dbReference type="Proteomes" id="UP001222118">
    <property type="component" value="Chromosome"/>
</dbReference>
<dbReference type="PIRSF" id="PIRSF017184">
    <property type="entry name" value="Nnr"/>
    <property type="match status" value="1"/>
</dbReference>
<feature type="binding site" evidence="17">
    <location>
        <position position="433"/>
    </location>
    <ligand>
        <name>(6S)-NADPHX</name>
        <dbReference type="ChEBI" id="CHEBI:64076"/>
    </ligand>
</feature>
<dbReference type="InterPro" id="IPR036652">
    <property type="entry name" value="YjeF_N_dom_sf"/>
</dbReference>
<keyword evidence="9 18" id="KW-0630">Potassium</keyword>
<feature type="binding site" evidence="17">
    <location>
        <position position="370"/>
    </location>
    <ligand>
        <name>(6S)-NADPHX</name>
        <dbReference type="ChEBI" id="CHEBI:64076"/>
    </ligand>
</feature>
<evidence type="ECO:0000256" key="8">
    <source>
        <dbReference type="ARBA" id="ARBA00022857"/>
    </source>
</evidence>
<feature type="binding site" evidence="18">
    <location>
        <position position="152"/>
    </location>
    <ligand>
        <name>(6S)-NADPHX</name>
        <dbReference type="ChEBI" id="CHEBI:64076"/>
    </ligand>
</feature>
<evidence type="ECO:0000313" key="23">
    <source>
        <dbReference type="Proteomes" id="UP001222118"/>
    </source>
</evidence>
<evidence type="ECO:0000256" key="12">
    <source>
        <dbReference type="ARBA" id="ARBA00023239"/>
    </source>
</evidence>
<dbReference type="NCBIfam" id="TIGR00196">
    <property type="entry name" value="yjeF_cterm"/>
    <property type="match status" value="1"/>
</dbReference>